<reference evidence="1" key="1">
    <citation type="submission" date="2023-07" db="EMBL/GenBank/DDBJ databases">
        <authorList>
            <consortium name="AG Swart"/>
            <person name="Singh M."/>
            <person name="Singh A."/>
            <person name="Seah K."/>
            <person name="Emmerich C."/>
        </authorList>
    </citation>
    <scope>NUCLEOTIDE SEQUENCE</scope>
    <source>
        <strain evidence="1">DP1</strain>
    </source>
</reference>
<evidence type="ECO:0000313" key="1">
    <source>
        <dbReference type="EMBL" id="CAI2380780.1"/>
    </source>
</evidence>
<comment type="caution">
    <text evidence="1">The sequence shown here is derived from an EMBL/GenBank/DDBJ whole genome shotgun (WGS) entry which is preliminary data.</text>
</comment>
<proteinExistence type="predicted"/>
<evidence type="ECO:0000313" key="2">
    <source>
        <dbReference type="Proteomes" id="UP001295684"/>
    </source>
</evidence>
<accession>A0AAD2D5N8</accession>
<keyword evidence="2" id="KW-1185">Reference proteome</keyword>
<protein>
    <submittedName>
        <fullName evidence="1">Uncharacterized protein</fullName>
    </submittedName>
</protein>
<dbReference type="Proteomes" id="UP001295684">
    <property type="component" value="Unassembled WGS sequence"/>
</dbReference>
<name>A0AAD2D5N8_EUPCR</name>
<dbReference type="EMBL" id="CAMPGE010022767">
    <property type="protein sequence ID" value="CAI2380780.1"/>
    <property type="molecule type" value="Genomic_DNA"/>
</dbReference>
<sequence>MTDIKRLLENRREYIASLNRDLPVISSRVMSASPNRRCGKISRAAMIVLDTQRRQANPTFFKYRNFAVCNDELKEKCMPKEERKRVRKEMKDYVKISSKIHGRLRCFSPGCFNSKRLLEGKFDQFFNKRKALKRCHKREIKLSPSLWKSISLRERAEGQYDTTSKDPISYPENESDLKWNDKWTDLRVSTCKVKAKESCASGNIKASLELVYR</sequence>
<dbReference type="AlphaFoldDB" id="A0AAD2D5N8"/>
<organism evidence="1 2">
    <name type="scientific">Euplotes crassus</name>
    <dbReference type="NCBI Taxonomy" id="5936"/>
    <lineage>
        <taxon>Eukaryota</taxon>
        <taxon>Sar</taxon>
        <taxon>Alveolata</taxon>
        <taxon>Ciliophora</taxon>
        <taxon>Intramacronucleata</taxon>
        <taxon>Spirotrichea</taxon>
        <taxon>Hypotrichia</taxon>
        <taxon>Euplotida</taxon>
        <taxon>Euplotidae</taxon>
        <taxon>Moneuplotes</taxon>
    </lineage>
</organism>
<gene>
    <name evidence="1" type="ORF">ECRASSUSDP1_LOCUS22220</name>
</gene>